<feature type="signal peptide" evidence="2">
    <location>
        <begin position="1"/>
        <end position="19"/>
    </location>
</feature>
<feature type="chain" id="PRO_5002533026" description="Cohesin domain-containing protein" evidence="2">
    <location>
        <begin position="20"/>
        <end position="351"/>
    </location>
</feature>
<evidence type="ECO:0008006" key="5">
    <source>
        <dbReference type="Google" id="ProtNLM"/>
    </source>
</evidence>
<keyword evidence="1" id="KW-0812">Transmembrane</keyword>
<reference evidence="3 4" key="1">
    <citation type="journal article" date="2015" name="Nature">
        <title>rRNA introns, odd ribosomes, and small enigmatic genomes across a large radiation of phyla.</title>
        <authorList>
            <person name="Brown C.T."/>
            <person name="Hug L.A."/>
            <person name="Thomas B.C."/>
            <person name="Sharon I."/>
            <person name="Castelle C.J."/>
            <person name="Singh A."/>
            <person name="Wilkins M.J."/>
            <person name="Williams K.H."/>
            <person name="Banfield J.F."/>
        </authorList>
    </citation>
    <scope>NUCLEOTIDE SEQUENCE [LARGE SCALE GENOMIC DNA]</scope>
</reference>
<name>A0A0G0JT85_9BACT</name>
<organism evidence="3 4">
    <name type="scientific">Candidatus Falkowbacteria bacterium GW2011_GWE1_38_31</name>
    <dbReference type="NCBI Taxonomy" id="1618638"/>
    <lineage>
        <taxon>Bacteria</taxon>
        <taxon>Candidatus Falkowiibacteriota</taxon>
    </lineage>
</organism>
<keyword evidence="1" id="KW-0472">Membrane</keyword>
<dbReference type="EMBL" id="LBUU01000003">
    <property type="protein sequence ID" value="KKQ70673.1"/>
    <property type="molecule type" value="Genomic_DNA"/>
</dbReference>
<sequence>MLKKIIIIIFLLMPFTTQASTLYMETNANEYGPGDTFAADIYVDIGEECVNTIAATIIYPSDYVNVIDFIYGESIINLWVDKPDAKKIQKANEIGTLTFIGGTPGGYCGRIPGDPGRSNLVARIIFSVPGLIVSDVERDVIKIDFDQAETKVLLNDGFGTEDELTVVGSEYKVGKTATQKTKDWKNQITNDSIKPEPFVVELRRDKDMFDNRYYIIFHTIDKQSGIDRYEVLETKNTAPDSGVTPKKSFFERFFTRILSAPTPEWKKAEMPYVLEDQDLESIIRIKAVDKAGNERFVEYVPPAELRAEAQMSLEKMLFVLLLLIGVIIIILVFIFIYRKKKRNKINKDEEI</sequence>
<gene>
    <name evidence="3" type="ORF">US91_C0003G0003</name>
</gene>
<dbReference type="AlphaFoldDB" id="A0A0G0JT85"/>
<keyword evidence="1" id="KW-1133">Transmembrane helix</keyword>
<protein>
    <recommendedName>
        <fullName evidence="5">Cohesin domain-containing protein</fullName>
    </recommendedName>
</protein>
<evidence type="ECO:0000256" key="1">
    <source>
        <dbReference type="SAM" id="Phobius"/>
    </source>
</evidence>
<proteinExistence type="predicted"/>
<dbReference type="Proteomes" id="UP000034022">
    <property type="component" value="Unassembled WGS sequence"/>
</dbReference>
<comment type="caution">
    <text evidence="3">The sequence shown here is derived from an EMBL/GenBank/DDBJ whole genome shotgun (WGS) entry which is preliminary data.</text>
</comment>
<evidence type="ECO:0000313" key="4">
    <source>
        <dbReference type="Proteomes" id="UP000034022"/>
    </source>
</evidence>
<evidence type="ECO:0000256" key="2">
    <source>
        <dbReference type="SAM" id="SignalP"/>
    </source>
</evidence>
<keyword evidence="2" id="KW-0732">Signal</keyword>
<evidence type="ECO:0000313" key="3">
    <source>
        <dbReference type="EMBL" id="KKQ70673.1"/>
    </source>
</evidence>
<accession>A0A0G0JT85</accession>
<feature type="transmembrane region" description="Helical" evidence="1">
    <location>
        <begin position="316"/>
        <end position="337"/>
    </location>
</feature>